<gene>
    <name evidence="2" type="ORF">SAMN04487950_4606</name>
</gene>
<sequence>MPSNNGGPTAGRIDRRSVLKVTGASIIGTSSLAGCLGNSSGEGSNGSTTSEGNTGNGSTGGSSSSSDLSGKSLHFVTDESNPSAQKFLKQVGSSFESETGASVKMEFVGRGSSGSERVIQLLQAGDPPEIFTANQSQAISWAIRGILAPVDEPLATGKERLGELPGENARTILEGNEYSVPFGANAGCYWYRADVVEDTVPSTWEDTLAFAEKANGKSGLKGSYVPAGSDSSTTYHFLNWLYSNEGTIAKRENDEIRIAVGDSENRSRWVETMNFIKDLHQYSPDATDSTWSTMIQAIPNETSASNWYGGARPKVQAAKADKPFAADLHPVPMPKNRQRVGDGSADGFVTFKGADTEVAHAFLEFFLQMENMVQLPFELAPVHVVSPWPTVVSSDAWKENVDQLPDAWSKDDIQTYMVDVMESYQPVSHETEPPNPYAESLLGSNHITNFVQEVLINDKNPDDIVDDYASKLESTLKKAKQ</sequence>
<proteinExistence type="predicted"/>
<dbReference type="Pfam" id="PF01547">
    <property type="entry name" value="SBP_bac_1"/>
    <property type="match status" value="1"/>
</dbReference>
<dbReference type="AlphaFoldDB" id="A0A1I4JQ98"/>
<evidence type="ECO:0000313" key="3">
    <source>
        <dbReference type="Proteomes" id="UP000199607"/>
    </source>
</evidence>
<dbReference type="Proteomes" id="UP000199607">
    <property type="component" value="Unassembled WGS sequence"/>
</dbReference>
<dbReference type="PANTHER" id="PTHR43649">
    <property type="entry name" value="ARABINOSE-BINDING PROTEIN-RELATED"/>
    <property type="match status" value="1"/>
</dbReference>
<name>A0A1I4JQ98_9EURY</name>
<keyword evidence="3" id="KW-1185">Reference proteome</keyword>
<dbReference type="InterPro" id="IPR050490">
    <property type="entry name" value="Bact_solute-bd_prot1"/>
</dbReference>
<feature type="region of interest" description="Disordered" evidence="1">
    <location>
        <begin position="30"/>
        <end position="76"/>
    </location>
</feature>
<dbReference type="PANTHER" id="PTHR43649:SF12">
    <property type="entry name" value="DIACETYLCHITOBIOSE BINDING PROTEIN DASA"/>
    <property type="match status" value="1"/>
</dbReference>
<accession>A0A1I4JQ98</accession>
<protein>
    <submittedName>
        <fullName evidence="2">ABC-type glycerol-3-phosphate transport system, substrate-binding protein</fullName>
    </submittedName>
</protein>
<dbReference type="STRING" id="553466.SAMN04487950_4606"/>
<dbReference type="EMBL" id="FOTC01000013">
    <property type="protein sequence ID" value="SFL68644.1"/>
    <property type="molecule type" value="Genomic_DNA"/>
</dbReference>
<dbReference type="SUPFAM" id="SSF53850">
    <property type="entry name" value="Periplasmic binding protein-like II"/>
    <property type="match status" value="1"/>
</dbReference>
<evidence type="ECO:0000256" key="1">
    <source>
        <dbReference type="SAM" id="MobiDB-lite"/>
    </source>
</evidence>
<reference evidence="3" key="1">
    <citation type="submission" date="2016-10" db="EMBL/GenBank/DDBJ databases">
        <authorList>
            <person name="Varghese N."/>
            <person name="Submissions S."/>
        </authorList>
    </citation>
    <scope>NUCLEOTIDE SEQUENCE [LARGE SCALE GENOMIC DNA]</scope>
    <source>
        <strain evidence="3">CGMCC 1.7738</strain>
    </source>
</reference>
<dbReference type="InterPro" id="IPR006059">
    <property type="entry name" value="SBP"/>
</dbReference>
<organism evidence="2 3">
    <name type="scientific">Halogranum rubrum</name>
    <dbReference type="NCBI Taxonomy" id="553466"/>
    <lineage>
        <taxon>Archaea</taxon>
        <taxon>Methanobacteriati</taxon>
        <taxon>Methanobacteriota</taxon>
        <taxon>Stenosarchaea group</taxon>
        <taxon>Halobacteria</taxon>
        <taxon>Halobacteriales</taxon>
        <taxon>Haloferacaceae</taxon>
    </lineage>
</organism>
<feature type="compositionally biased region" description="Low complexity" evidence="1">
    <location>
        <begin position="37"/>
        <end position="53"/>
    </location>
</feature>
<evidence type="ECO:0000313" key="2">
    <source>
        <dbReference type="EMBL" id="SFL68644.1"/>
    </source>
</evidence>
<dbReference type="Gene3D" id="3.40.190.10">
    <property type="entry name" value="Periplasmic binding protein-like II"/>
    <property type="match status" value="1"/>
</dbReference>